<keyword evidence="2" id="KW-1185">Reference proteome</keyword>
<evidence type="ECO:0000313" key="1">
    <source>
        <dbReference type="EMBL" id="PNF25481.1"/>
    </source>
</evidence>
<comment type="caution">
    <text evidence="1">The sequence shown here is derived from an EMBL/GenBank/DDBJ whole genome shotgun (WGS) entry which is preliminary data.</text>
</comment>
<dbReference type="AlphaFoldDB" id="A0A2J7QA64"/>
<reference evidence="1 2" key="1">
    <citation type="submission" date="2017-12" db="EMBL/GenBank/DDBJ databases">
        <title>Hemimetabolous genomes reveal molecular basis of termite eusociality.</title>
        <authorList>
            <person name="Harrison M.C."/>
            <person name="Jongepier E."/>
            <person name="Robertson H.M."/>
            <person name="Arning N."/>
            <person name="Bitard-Feildel T."/>
            <person name="Chao H."/>
            <person name="Childers C.P."/>
            <person name="Dinh H."/>
            <person name="Doddapaneni H."/>
            <person name="Dugan S."/>
            <person name="Gowin J."/>
            <person name="Greiner C."/>
            <person name="Han Y."/>
            <person name="Hu H."/>
            <person name="Hughes D.S.T."/>
            <person name="Huylmans A.-K."/>
            <person name="Kemena C."/>
            <person name="Kremer L.P.M."/>
            <person name="Lee S.L."/>
            <person name="Lopez-Ezquerra A."/>
            <person name="Mallet L."/>
            <person name="Monroy-Kuhn J.M."/>
            <person name="Moser A."/>
            <person name="Murali S.C."/>
            <person name="Muzny D.M."/>
            <person name="Otani S."/>
            <person name="Piulachs M.-D."/>
            <person name="Poelchau M."/>
            <person name="Qu J."/>
            <person name="Schaub F."/>
            <person name="Wada-Katsumata A."/>
            <person name="Worley K.C."/>
            <person name="Xie Q."/>
            <person name="Ylla G."/>
            <person name="Poulsen M."/>
            <person name="Gibbs R.A."/>
            <person name="Schal C."/>
            <person name="Richards S."/>
            <person name="Belles X."/>
            <person name="Korb J."/>
            <person name="Bornberg-Bauer E."/>
        </authorList>
    </citation>
    <scope>NUCLEOTIDE SEQUENCE [LARGE SCALE GENOMIC DNA]</scope>
    <source>
        <tissue evidence="1">Whole body</tissue>
    </source>
</reference>
<gene>
    <name evidence="1" type="ORF">B7P43_G05937</name>
</gene>
<accession>A0A2J7QA64</accession>
<dbReference type="EMBL" id="NEVH01016332">
    <property type="protein sequence ID" value="PNF25481.1"/>
    <property type="molecule type" value="Genomic_DNA"/>
</dbReference>
<dbReference type="InParanoid" id="A0A2J7QA64"/>
<protein>
    <submittedName>
        <fullName evidence="1">Uncharacterized protein</fullName>
    </submittedName>
</protein>
<name>A0A2J7QA64_9NEOP</name>
<evidence type="ECO:0000313" key="2">
    <source>
        <dbReference type="Proteomes" id="UP000235965"/>
    </source>
</evidence>
<dbReference type="Proteomes" id="UP000235965">
    <property type="component" value="Unassembled WGS sequence"/>
</dbReference>
<organism evidence="1 2">
    <name type="scientific">Cryptotermes secundus</name>
    <dbReference type="NCBI Taxonomy" id="105785"/>
    <lineage>
        <taxon>Eukaryota</taxon>
        <taxon>Metazoa</taxon>
        <taxon>Ecdysozoa</taxon>
        <taxon>Arthropoda</taxon>
        <taxon>Hexapoda</taxon>
        <taxon>Insecta</taxon>
        <taxon>Pterygota</taxon>
        <taxon>Neoptera</taxon>
        <taxon>Polyneoptera</taxon>
        <taxon>Dictyoptera</taxon>
        <taxon>Blattodea</taxon>
        <taxon>Blattoidea</taxon>
        <taxon>Termitoidae</taxon>
        <taxon>Kalotermitidae</taxon>
        <taxon>Cryptotermitinae</taxon>
        <taxon>Cryptotermes</taxon>
    </lineage>
</organism>
<proteinExistence type="predicted"/>
<sequence length="83" mass="9700">MKCLNCPSNYIGLSGRTISIGYKEYIQAIRNNNRCHGYHQDGKEDQIYKYLGKMLRLGTTCICMTCINTYNSIFLTLHELYHR</sequence>